<dbReference type="InterPro" id="IPR049943">
    <property type="entry name" value="Ser_HO-MeTrfase-like"/>
</dbReference>
<dbReference type="OrthoDB" id="10265628at2759"/>
<dbReference type="UniPathway" id="UPA00193"/>
<organism evidence="10 11">
    <name type="scientific">Bugula neritina</name>
    <name type="common">Brown bryozoan</name>
    <name type="synonym">Sertularia neritina</name>
    <dbReference type="NCBI Taxonomy" id="10212"/>
    <lineage>
        <taxon>Eukaryota</taxon>
        <taxon>Metazoa</taxon>
        <taxon>Spiralia</taxon>
        <taxon>Lophotrochozoa</taxon>
        <taxon>Bryozoa</taxon>
        <taxon>Gymnolaemata</taxon>
        <taxon>Cheilostomatida</taxon>
        <taxon>Flustrina</taxon>
        <taxon>Buguloidea</taxon>
        <taxon>Bugulidae</taxon>
        <taxon>Bugula</taxon>
    </lineage>
</organism>
<keyword evidence="6 7" id="KW-0663">Pyridoxal phosphate</keyword>
<dbReference type="FunFam" id="3.40.640.10:FF:000097">
    <property type="entry name" value="Serine hydroxymethyltransferase"/>
    <property type="match status" value="1"/>
</dbReference>
<keyword evidence="4 8" id="KW-0554">One-carbon metabolism</keyword>
<evidence type="ECO:0000256" key="5">
    <source>
        <dbReference type="ARBA" id="ARBA00022679"/>
    </source>
</evidence>
<evidence type="ECO:0000256" key="7">
    <source>
        <dbReference type="PIRSR" id="PIRSR000412-50"/>
    </source>
</evidence>
<accession>A0A7J7JJW6</accession>
<dbReference type="PROSITE" id="PS00096">
    <property type="entry name" value="SHMT"/>
    <property type="match status" value="1"/>
</dbReference>
<protein>
    <recommendedName>
        <fullName evidence="8">Serine hydroxymethyltransferase</fullName>
        <ecNumber evidence="8">2.1.2.1</ecNumber>
    </recommendedName>
</protein>
<comment type="similarity">
    <text evidence="3 8">Belongs to the SHMT family.</text>
</comment>
<dbReference type="Gene3D" id="3.90.1150.10">
    <property type="entry name" value="Aspartate Aminotransferase, domain 1"/>
    <property type="match status" value="1"/>
</dbReference>
<dbReference type="InterPro" id="IPR015422">
    <property type="entry name" value="PyrdxlP-dep_Trfase_small"/>
</dbReference>
<gene>
    <name evidence="10" type="ORF">EB796_015352</name>
</gene>
<dbReference type="Pfam" id="PF00464">
    <property type="entry name" value="SHMT"/>
    <property type="match status" value="1"/>
</dbReference>
<dbReference type="GO" id="GO:0005739">
    <property type="term" value="C:mitochondrion"/>
    <property type="evidence" value="ECO:0007669"/>
    <property type="project" value="TreeGrafter"/>
</dbReference>
<evidence type="ECO:0000256" key="3">
    <source>
        <dbReference type="ARBA" id="ARBA00006376"/>
    </source>
</evidence>
<dbReference type="InterPro" id="IPR039429">
    <property type="entry name" value="SHMT-like_dom"/>
</dbReference>
<dbReference type="InterPro" id="IPR019798">
    <property type="entry name" value="Ser_HO-MeTrfase_PLP_BS"/>
</dbReference>
<dbReference type="PANTHER" id="PTHR11680">
    <property type="entry name" value="SERINE HYDROXYMETHYLTRANSFERASE"/>
    <property type="match status" value="1"/>
</dbReference>
<keyword evidence="5 8" id="KW-0808">Transferase</keyword>
<dbReference type="CDD" id="cd00378">
    <property type="entry name" value="SHMT"/>
    <property type="match status" value="1"/>
</dbReference>
<dbReference type="GO" id="GO:0030170">
    <property type="term" value="F:pyridoxal phosphate binding"/>
    <property type="evidence" value="ECO:0007669"/>
    <property type="project" value="InterPro"/>
</dbReference>
<evidence type="ECO:0000256" key="8">
    <source>
        <dbReference type="RuleBase" id="RU000585"/>
    </source>
</evidence>
<evidence type="ECO:0000313" key="10">
    <source>
        <dbReference type="EMBL" id="KAF6026347.1"/>
    </source>
</evidence>
<comment type="function">
    <text evidence="8">Interconversion of serine and glycine.</text>
</comment>
<comment type="catalytic activity">
    <reaction evidence="8">
        <text>(6R)-5,10-methylene-5,6,7,8-tetrahydrofolate + glycine + H2O = (6S)-5,6,7,8-tetrahydrofolate + L-serine</text>
        <dbReference type="Rhea" id="RHEA:15481"/>
        <dbReference type="ChEBI" id="CHEBI:15377"/>
        <dbReference type="ChEBI" id="CHEBI:15636"/>
        <dbReference type="ChEBI" id="CHEBI:33384"/>
        <dbReference type="ChEBI" id="CHEBI:57305"/>
        <dbReference type="ChEBI" id="CHEBI:57453"/>
        <dbReference type="EC" id="2.1.2.1"/>
    </reaction>
</comment>
<dbReference type="Proteomes" id="UP000593567">
    <property type="component" value="Unassembled WGS sequence"/>
</dbReference>
<evidence type="ECO:0000259" key="9">
    <source>
        <dbReference type="Pfam" id="PF00464"/>
    </source>
</evidence>
<evidence type="ECO:0000256" key="1">
    <source>
        <dbReference type="ARBA" id="ARBA00001933"/>
    </source>
</evidence>
<dbReference type="GO" id="GO:0004372">
    <property type="term" value="F:glycine hydroxymethyltransferase activity"/>
    <property type="evidence" value="ECO:0007669"/>
    <property type="project" value="UniProtKB-EC"/>
</dbReference>
<comment type="caution">
    <text evidence="10">The sequence shown here is derived from an EMBL/GenBank/DDBJ whole genome shotgun (WGS) entry which is preliminary data.</text>
</comment>
<proteinExistence type="inferred from homology"/>
<dbReference type="SUPFAM" id="SSF53383">
    <property type="entry name" value="PLP-dependent transferases"/>
    <property type="match status" value="1"/>
</dbReference>
<feature type="domain" description="Serine hydroxymethyltransferase-like" evidence="9">
    <location>
        <begin position="45"/>
        <end position="442"/>
    </location>
</feature>
<dbReference type="InterPro" id="IPR015424">
    <property type="entry name" value="PyrdxlP-dep_Trfase"/>
</dbReference>
<dbReference type="EC" id="2.1.2.1" evidence="8"/>
<dbReference type="EMBL" id="VXIV02002296">
    <property type="protein sequence ID" value="KAF6026347.1"/>
    <property type="molecule type" value="Genomic_DNA"/>
</dbReference>
<evidence type="ECO:0000256" key="4">
    <source>
        <dbReference type="ARBA" id="ARBA00022563"/>
    </source>
</evidence>
<evidence type="ECO:0000256" key="6">
    <source>
        <dbReference type="ARBA" id="ARBA00022898"/>
    </source>
</evidence>
<reference evidence="10" key="1">
    <citation type="submission" date="2020-06" db="EMBL/GenBank/DDBJ databases">
        <title>Draft genome of Bugula neritina, a colonial animal packing powerful symbionts and potential medicines.</title>
        <authorList>
            <person name="Rayko M."/>
        </authorList>
    </citation>
    <scope>NUCLEOTIDE SEQUENCE [LARGE SCALE GENOMIC DNA]</scope>
    <source>
        <strain evidence="10">Kwan_BN1</strain>
    </source>
</reference>
<dbReference type="AlphaFoldDB" id="A0A7J7JJW6"/>
<sequence length="499" mass="55476">MSFAAMLRIKTCSVNFSKKGFLLAQKCKSLASTQVATKWTLQEPLSQDDPEMFSLIQAEKKRQLSGIELIASENFTSRAVIEAMGSCLHNKYAEGYPGARYYGGTAVVDQIELLCQKRSLEAFDLDPEKWGVNVQPYSGSPANMAAYTGLLEPHDRIMGLDLPHGGHLTHGFYTDTKRISATSMFFESMPYRLDEKTGYIDYDMLEHTAKLFRPKLIIAGVSAYSRLLEYDRYRAICDQMNAILMADMAHIAGMVAAKVIPSPFEYADVVTSTTHKSLRGGRAGIIFYRRGKKGVDKNGKDIMYNYESRINQSVFPTLQGGPHMQAIAAVAVGMKHTKRPEFVEYQKQVLLNCKTLAQHLMDSGNVIVSGGTDVHLMLWDLRPRGVDGGRTERVLDLCGITLNKNTCPGDKSALNPGGVRIGLHASTSRNYKETDMKQVADFLNEGVDIAVAAKGKTKTLKEFKEFVLEDAETQRSIKDLNSRVVKFASGFHMPGRDEY</sequence>
<dbReference type="HAMAP" id="MF_00051">
    <property type="entry name" value="SHMT"/>
    <property type="match status" value="1"/>
</dbReference>
<comment type="cofactor">
    <cofactor evidence="1 7 8">
        <name>pyridoxal 5'-phosphate</name>
        <dbReference type="ChEBI" id="CHEBI:597326"/>
    </cofactor>
</comment>
<dbReference type="GO" id="GO:0035999">
    <property type="term" value="P:tetrahydrofolate interconversion"/>
    <property type="evidence" value="ECO:0007669"/>
    <property type="project" value="UniProtKB-UniPathway"/>
</dbReference>
<dbReference type="NCBIfam" id="NF000586">
    <property type="entry name" value="PRK00011.1"/>
    <property type="match status" value="1"/>
</dbReference>
<keyword evidence="11" id="KW-1185">Reference proteome</keyword>
<dbReference type="InterPro" id="IPR015421">
    <property type="entry name" value="PyrdxlP-dep_Trfase_major"/>
</dbReference>
<dbReference type="PANTHER" id="PTHR11680:SF28">
    <property type="entry name" value="SERINE HYDROXYMETHYLTRANSFERASE, MITOCHONDRIAL"/>
    <property type="match status" value="1"/>
</dbReference>
<evidence type="ECO:0000313" key="11">
    <source>
        <dbReference type="Proteomes" id="UP000593567"/>
    </source>
</evidence>
<dbReference type="InterPro" id="IPR001085">
    <property type="entry name" value="Ser_HO-MeTrfase"/>
</dbReference>
<dbReference type="Gene3D" id="3.40.640.10">
    <property type="entry name" value="Type I PLP-dependent aspartate aminotransferase-like (Major domain)"/>
    <property type="match status" value="1"/>
</dbReference>
<dbReference type="PIRSF" id="PIRSF000412">
    <property type="entry name" value="SHMT"/>
    <property type="match status" value="1"/>
</dbReference>
<evidence type="ECO:0000256" key="2">
    <source>
        <dbReference type="ARBA" id="ARBA00004777"/>
    </source>
</evidence>
<name>A0A7J7JJW6_BUGNE</name>
<comment type="pathway">
    <text evidence="2 8">One-carbon metabolism; tetrahydrofolate interconversion.</text>
</comment>
<dbReference type="GO" id="GO:0019264">
    <property type="term" value="P:glycine biosynthetic process from serine"/>
    <property type="evidence" value="ECO:0007669"/>
    <property type="project" value="InterPro"/>
</dbReference>
<feature type="modified residue" description="N6-(pyridoxal phosphate)lysine" evidence="7">
    <location>
        <position position="276"/>
    </location>
</feature>